<sequence length="3042" mass="305865">MLDSAPHARPSARMGTVLAFGSGSGAGRAAAMATETFRPGPDGDFSVVARVTIPSHIGELPIVEQENKHNYGAPFGLTLSSARSTAFFGSGAMDDRPDTWSADSPDLVAGGTADYPASYRVRDSSFISVRMDMVSGYSSGYFFASSEAETVQCASAALSDKTFDVSIVAGSHIGAGPTWLDAADETAAGNVVVEIWDASTSELHCRLHLSTTSERLGPFRVTLHSDPHDSYASVALLHWLRVGRQIGAPDAALHPYAPFGDSAVEFGLNRSTKALEHALLDTVGDIEIQEEGANVSGVAAEGAWQGSGSTGFSQVTDWLAELRASAIPTNASRPGATVSRSAAGTTVVGWDFGSDSPAAEVFAVASSGVGFAVDNTTFALRSRGPSPRALWSGVFRFSSEYSQESGRYPSLPDRADAPMRPGSGVEHATSPDVPAPHLAWRASTASAADSPLVLTGMTPTHGATDIALRLPSVSVFFQGGVRPALAAGAKDSIVSIRKYDGRDWGHVQEASLASSTAFGCGVVRISLPPEAVSEPLTRYQVRVPAGAFAPSPLSSLTTPALEFEFQTSPDRVPPTLVLRLPQPGSVDVPSKHAWLRTLWSEPVSLPAGAHLGAASWGRVSIVDTVRGVETAVVSASAINTSVATADQSAMQGLEPGHYTWVNMTLPPEALAEDRVAYHVRIGPGFVEDLAGNANRGELGSASWGLRTTDINPPRVVGAIPALRSNATVRAFELSQVTLLFSEAVVPAGGTLQVLERTANTSWALRQAVDLFDREAALATGAALTVQLAAGAIRSPATEYKLNLVGDVVADAAGLSWLGARDLDWSFHTAPDAEPPQVVGRWPDAGASSVSWPRGQVPRLNLQLSELVSVVNSSCQWMLEARDPAAAPGTAAYVVAANLSDPSQVLTAPSALRLSASGALSPVTSSSEATELEQHDAQMLSWTQGSKLEVLGAAEVLRNGSAASASKLTVSSVEIKSTISAGCLSDGAGNSLPELSWTFSRIDSEPPKLLGSTPSAGESNVHLGFGAFTFAFSEPIMRGDGTVQVRDATSGLSIAIVDLSKPGVAVAAGSTLKLQLPATMLQVYLQHFCATLPQGAVLDAVGNAFKGATQCWRAEPDTYPPTITSFEVTGDARGLVNPSSAATASLLWTVSEGVRINSSLALAVSILHHGNGSLAATLSAQALAAVTVSDGADQSGTVEFASRVSVNLVGEPRQGPWAVSGARYRVRLEAGAVFDSAGNPNQQASAAAAGDEFAMADWTAPIVSGLTPEPSSSGVDVGLRRLQIDVSEAVFPGPVTVVSGPQGPTVKVWDATDTSSPVAELRVRAAADVSVHSSSVVLWLQGAAISKTYARYYVTMADGAFVDGSGNALPGIQAGDWAFTTAPDSTAPMLRASVPHHAATGASQSLAKVTLQFNEAIRLGASGTIAVAATPGQSLLSVDLGADSAEAIAESLTVDDATLTVSWPAARGPIPEQAKVAVTLSAGAVVDVAGNELPGLPDPRFVSDTAAAAASAQRALEFTIEDVSPPSLVTVTPAQGSASVDAEASFVSLTFSEAVTVADSAVLRIYALPPSVETVEQANAVDPEKSSEAELTDEAAFAVAPGRFRGAGTPSLVVTLGSASLARSKTWFAILLSGPQFVKDVAGNPVAASSLLPNSGASAWRVRTQADESAPVLVSSSPASGWTIASSALAQVSLRFSEDVVLSKQPAPLFTGAGALAVCTFGPECASGVCNATSGTCDSPTCSDGVRNGAELGVDCGEVACGFRCDGGAECTRVTAGRVCASGVCAANGTCAEARCDDGVKADSELGVDCSGAVGPCGLCPAGQPSGWSASNCVSGVEAYGVCMAATCSDGVRNSPGGVREAGVDCGGPCPASCDPGVECTRASDCSSGVCNATSGTCDSPTCSDGVRNGAELGVDCGEVACGFRCDGGAECTRATAGRVCASGVCAANGTCAEARCDDGVKADSELGVDCSGAVGPCGLCPAGQPSGWSASNCVSGVEAYGVCLAATCSDGVRNSPGGVREAGVDCGGPCLASCDPGVECSRASDCSSGVCNATSGTCDSPTCSDGVRNGAELGVDCGEVACGFRCDGGAECTRATAGRVCASGVCAANGTCAEARCDDGVKADSELGVDCSGAVGPCGLCPAGQPSGWSASNCVSGVEAYGVCLAATCSDGVRNSPGGIREAGVDCGGPCPASCDSGVECSRASDCSSGVCNATSGTCDSPTCSDGVRNGAELGVDCGEVACGFRCDGGAECTQATAGRVCASGVCAANGTCAEARCDDGVKADSELGVDCSGAVGPCGLCPAGQPSGWSASNCVSGVEAYGVCMAATCSDGVRNSPGGVREAGVDCSGKGGPCPFQPCPEKSPAVGAAQGDLTSANPGVCAPASLSDGVRNGEEPCVDRRPGEHQCQLGESCLVAADCSTGGACTNATCQAPTCSDGILDPSRETDVDCGTAGSLVPSSVNACSLCAVGRKCASADDCSTALCVSGVCAPLPTCTDGVKGGEETCVDGGGPTCPACGDFASCQLDRDCTSGNCNPLAKRLTTSDARVVVPSSAAASSTSQAGTSSASGSASTAGTTGQGSSQAADWGASGLASMGFLQGSSSSVITAGTPYVTSSEPAGGMSGGTASSITFKGGDFDVSSSAMYRVVAADVQSRQRVDGTAAGTCDPPGDDFVTCAVPACSRGPVLLLLQYSASGSQTGPWSTAEPFYASTGLYKVSGQAGAATGLRVVASCGALIQGETLSPSPLVELVDDNGERVTTDSSTVVHISLFSSAEQTEVAGLEAVARVTQRGGGTSVRATGGVADFSGIRVASSGSVVGSGFQLVFSAQPAGGGATIATMSFPVRAFVSLDSDSADTAAKGCSTDLDVAGTCCAAGDDSDVVLDECGLCPESAEASRQGCGVRVTVPVECPHLPVADFGQATELESIMAWIHPVLLGVAAAAALAQGTIDQCRAASGKAPLHSGSFATVTAVLPAVAAFGAGVLDVADHGQFAVALSLLHVAMPPLLKLDGQLLLASTGILGWLWNFVQPALQISNLELKG</sequence>
<gene>
    <name evidence="4" type="ORF">FNF29_06000</name>
</gene>
<feature type="region of interest" description="Disordered" evidence="2">
    <location>
        <begin position="2554"/>
        <end position="2586"/>
    </location>
</feature>
<evidence type="ECO:0000256" key="1">
    <source>
        <dbReference type="ARBA" id="ARBA00022729"/>
    </source>
</evidence>
<protein>
    <recommendedName>
        <fullName evidence="3">SbsA Ig-like domain-containing protein</fullName>
    </recommendedName>
</protein>
<organism evidence="4 5">
    <name type="scientific">Cafeteria roenbergensis</name>
    <name type="common">Marine flagellate</name>
    <dbReference type="NCBI Taxonomy" id="33653"/>
    <lineage>
        <taxon>Eukaryota</taxon>
        <taxon>Sar</taxon>
        <taxon>Stramenopiles</taxon>
        <taxon>Bigyra</taxon>
        <taxon>Opalozoa</taxon>
        <taxon>Bicosoecida</taxon>
        <taxon>Cafeteriaceae</taxon>
        <taxon>Cafeteria</taxon>
    </lineage>
</organism>
<comment type="caution">
    <text evidence="4">The sequence shown here is derived from an EMBL/GenBank/DDBJ whole genome shotgun (WGS) entry which is preliminary data.</text>
</comment>
<evidence type="ECO:0000313" key="5">
    <source>
        <dbReference type="Proteomes" id="UP000323011"/>
    </source>
</evidence>
<dbReference type="Pfam" id="PF13205">
    <property type="entry name" value="Big_5"/>
    <property type="match status" value="1"/>
</dbReference>
<feature type="region of interest" description="Disordered" evidence="2">
    <location>
        <begin position="404"/>
        <end position="429"/>
    </location>
</feature>
<proteinExistence type="predicted"/>
<evidence type="ECO:0000256" key="2">
    <source>
        <dbReference type="SAM" id="MobiDB-lite"/>
    </source>
</evidence>
<reference evidence="4 5" key="1">
    <citation type="submission" date="2019-07" db="EMBL/GenBank/DDBJ databases">
        <title>Genomes of Cafeteria roenbergensis.</title>
        <authorList>
            <person name="Fischer M.G."/>
            <person name="Hackl T."/>
            <person name="Roman M."/>
        </authorList>
    </citation>
    <scope>NUCLEOTIDE SEQUENCE [LARGE SCALE GENOMIC DNA]</scope>
    <source>
        <strain evidence="4 5">BVI</strain>
    </source>
</reference>
<dbReference type="EMBL" id="VLTN01000043">
    <property type="protein sequence ID" value="KAA0149447.1"/>
    <property type="molecule type" value="Genomic_DNA"/>
</dbReference>
<dbReference type="Proteomes" id="UP000323011">
    <property type="component" value="Unassembled WGS sequence"/>
</dbReference>
<dbReference type="InterPro" id="IPR032812">
    <property type="entry name" value="SbsA_Ig"/>
</dbReference>
<name>A0A5A8C9V4_CAFRO</name>
<keyword evidence="5" id="KW-1185">Reference proteome</keyword>
<evidence type="ECO:0000259" key="3">
    <source>
        <dbReference type="Pfam" id="PF13205"/>
    </source>
</evidence>
<evidence type="ECO:0000313" key="4">
    <source>
        <dbReference type="EMBL" id="KAA0149447.1"/>
    </source>
</evidence>
<accession>A0A5A8C9V4</accession>
<feature type="domain" description="SbsA Ig-like" evidence="3">
    <location>
        <begin position="1383"/>
        <end position="1494"/>
    </location>
</feature>
<keyword evidence="1" id="KW-0732">Signal</keyword>